<protein>
    <recommendedName>
        <fullName evidence="1">TIR domain-containing protein</fullName>
    </recommendedName>
</protein>
<dbReference type="SMART" id="SM00255">
    <property type="entry name" value="TIR"/>
    <property type="match status" value="1"/>
</dbReference>
<dbReference type="GO" id="GO:0007165">
    <property type="term" value="P:signal transduction"/>
    <property type="evidence" value="ECO:0007669"/>
    <property type="project" value="InterPro"/>
</dbReference>
<dbReference type="PROSITE" id="PS50104">
    <property type="entry name" value="TIR"/>
    <property type="match status" value="1"/>
</dbReference>
<dbReference type="PANTHER" id="PTHR31008:SF40">
    <property type="entry name" value="TOLL-INTERLEUKIN-RESISTANCE (TIR) DOMAIN FAMILY PROTEIN"/>
    <property type="match status" value="1"/>
</dbReference>
<dbReference type="AlphaFoldDB" id="A0A4U5LQD4"/>
<organism evidence="2">
    <name type="scientific">Populus alba</name>
    <name type="common">White poplar</name>
    <dbReference type="NCBI Taxonomy" id="43335"/>
    <lineage>
        <taxon>Eukaryota</taxon>
        <taxon>Viridiplantae</taxon>
        <taxon>Streptophyta</taxon>
        <taxon>Embryophyta</taxon>
        <taxon>Tracheophyta</taxon>
        <taxon>Spermatophyta</taxon>
        <taxon>Magnoliopsida</taxon>
        <taxon>eudicotyledons</taxon>
        <taxon>Gunneridae</taxon>
        <taxon>Pentapetalae</taxon>
        <taxon>rosids</taxon>
        <taxon>fabids</taxon>
        <taxon>Malpighiales</taxon>
        <taxon>Salicaceae</taxon>
        <taxon>Saliceae</taxon>
        <taxon>Populus</taxon>
    </lineage>
</organism>
<dbReference type="InterPro" id="IPR035897">
    <property type="entry name" value="Toll_tir_struct_dom_sf"/>
</dbReference>
<dbReference type="SUPFAM" id="SSF52200">
    <property type="entry name" value="Toll/Interleukin receptor TIR domain"/>
    <property type="match status" value="1"/>
</dbReference>
<reference evidence="2" key="1">
    <citation type="submission" date="2018-10" db="EMBL/GenBank/DDBJ databases">
        <title>Population genomic analysis revealed the cold adaptation of white poplar.</title>
        <authorList>
            <person name="Liu Y.-J."/>
        </authorList>
    </citation>
    <scope>NUCLEOTIDE SEQUENCE [LARGE SCALE GENOMIC DNA]</scope>
    <source>
        <strain evidence="2">PAL-ZL1</strain>
    </source>
</reference>
<name>A0A4U5LQD4_POPAL</name>
<dbReference type="Gene3D" id="3.40.50.10140">
    <property type="entry name" value="Toll/interleukin-1 receptor homology (TIR) domain"/>
    <property type="match status" value="1"/>
</dbReference>
<accession>A0A4U5LQD4</accession>
<dbReference type="PANTHER" id="PTHR31008">
    <property type="entry name" value="COP1-INTERACTING PROTEIN-RELATED"/>
    <property type="match status" value="1"/>
</dbReference>
<dbReference type="Pfam" id="PF01582">
    <property type="entry name" value="TIR"/>
    <property type="match status" value="1"/>
</dbReference>
<dbReference type="InterPro" id="IPR000157">
    <property type="entry name" value="TIR_dom"/>
</dbReference>
<feature type="domain" description="TIR" evidence="1">
    <location>
        <begin position="32"/>
        <end position="155"/>
    </location>
</feature>
<gene>
    <name evidence="2" type="ORF">D5086_0000329220</name>
</gene>
<proteinExistence type="predicted"/>
<sequence length="209" mass="24102">MQQRLASTAKNLCRKILNHRNQIQSLKRPAPAPCDVFINHRCIDTKRTISGLLFDHLSRLGLHPFLDSKNMRPGDKLFDSIDRAIHECKVGVAVFSPRYCESYFCLHELALLMETKKRVIPIFCDVKPSQLHVKDNGLCSGEELQRFTYALEEAKYTVGLTFDTLEGNWSQFLKTAMDAVVHNLIEVDAGEIHKHRAYFMKNYYGRESR</sequence>
<dbReference type="EMBL" id="RCHU01001285">
    <property type="protein sequence ID" value="TKR58138.1"/>
    <property type="molecule type" value="Genomic_DNA"/>
</dbReference>
<comment type="caution">
    <text evidence="2">The sequence shown here is derived from an EMBL/GenBank/DDBJ whole genome shotgun (WGS) entry which is preliminary data.</text>
</comment>
<evidence type="ECO:0000259" key="1">
    <source>
        <dbReference type="PROSITE" id="PS50104"/>
    </source>
</evidence>
<evidence type="ECO:0000313" key="2">
    <source>
        <dbReference type="EMBL" id="TKR58138.1"/>
    </source>
</evidence>